<evidence type="ECO:0000256" key="2">
    <source>
        <dbReference type="ARBA" id="ARBA00022729"/>
    </source>
</evidence>
<comment type="caution">
    <text evidence="7">The sequence shown here is derived from an EMBL/GenBank/DDBJ whole genome shotgun (WGS) entry which is preliminary data.</text>
</comment>
<keyword evidence="1" id="KW-1003">Cell membrane</keyword>
<keyword evidence="4" id="KW-0564">Palmitate</keyword>
<evidence type="ECO:0000313" key="7">
    <source>
        <dbReference type="EMBL" id="ROR93965.1"/>
    </source>
</evidence>
<gene>
    <name evidence="7" type="ORF">EDD28_3394</name>
</gene>
<dbReference type="CDD" id="cd13585">
    <property type="entry name" value="PBP2_TMBP_like"/>
    <property type="match status" value="1"/>
</dbReference>
<dbReference type="InterPro" id="IPR050490">
    <property type="entry name" value="Bact_solute-bd_prot1"/>
</dbReference>
<dbReference type="PANTHER" id="PTHR43649">
    <property type="entry name" value="ARABINOSE-BINDING PROTEIN-RELATED"/>
    <property type="match status" value="1"/>
</dbReference>
<dbReference type="Pfam" id="PF01547">
    <property type="entry name" value="SBP_bac_1"/>
    <property type="match status" value="1"/>
</dbReference>
<dbReference type="PANTHER" id="PTHR43649:SF33">
    <property type="entry name" value="POLYGALACTURONAN_RHAMNOGALACTURONAN-BINDING PROTEIN YTCQ"/>
    <property type="match status" value="1"/>
</dbReference>
<dbReference type="AlphaFoldDB" id="A0A3N2D2G9"/>
<dbReference type="Proteomes" id="UP000275356">
    <property type="component" value="Unassembled WGS sequence"/>
</dbReference>
<keyword evidence="8" id="KW-1185">Reference proteome</keyword>
<protein>
    <submittedName>
        <fullName evidence="7">Carbohydrate ABC transporter substrate-binding protein (CUT1 family)</fullName>
    </submittedName>
</protein>
<evidence type="ECO:0000256" key="5">
    <source>
        <dbReference type="ARBA" id="ARBA00023288"/>
    </source>
</evidence>
<evidence type="ECO:0000256" key="6">
    <source>
        <dbReference type="SAM" id="SignalP"/>
    </source>
</evidence>
<dbReference type="InterPro" id="IPR006059">
    <property type="entry name" value="SBP"/>
</dbReference>
<evidence type="ECO:0000256" key="1">
    <source>
        <dbReference type="ARBA" id="ARBA00022475"/>
    </source>
</evidence>
<keyword evidence="3" id="KW-0472">Membrane</keyword>
<accession>A0A3N2D2G9</accession>
<dbReference type="OrthoDB" id="9811951at2"/>
<proteinExistence type="predicted"/>
<evidence type="ECO:0000256" key="4">
    <source>
        <dbReference type="ARBA" id="ARBA00023139"/>
    </source>
</evidence>
<sequence length="435" mass="46362">MVSRKHWLASVAGLAAVGLVAACGGGSGGGTSTGDGGGSTGGDGGGEQVTLEFQQWWEPELPSGEFRALIDKFEAENPGIKVELLSGPYASTKEQVIASAAAGTMPDVVGLDGAWVYDFAKQGSIADLTALMSEFGYDDSELASQIQVDGATYMIPVVNFVYPLYTNDALLADAGVTSIPSNRSEFSAAAQKIKDATSQPGWIFPLSLEQPSGIQNNVMSWVWASGGSMLKDGQPDLTNDDVSSAMAFLQQLWDDGVTAPGAFTMKEQDMVEEFTNGRVGMMIDSLAHINLIREANPDLEFSISAIPAQDGYDGERGIPYASWGIGVADNSDHKEEAWKLVSFLMSESTNSELSTMANAFPGNVGSKPDFADADPLIEKAFEIYQAGYPANEFTGLPVAEELMRQFSQEFQKALNGDQPMEDALANAQKSWEAEF</sequence>
<dbReference type="PROSITE" id="PS51257">
    <property type="entry name" value="PROKAR_LIPOPROTEIN"/>
    <property type="match status" value="1"/>
</dbReference>
<keyword evidence="2 6" id="KW-0732">Signal</keyword>
<dbReference type="EMBL" id="RKHQ01000002">
    <property type="protein sequence ID" value="ROR93965.1"/>
    <property type="molecule type" value="Genomic_DNA"/>
</dbReference>
<dbReference type="Gene3D" id="3.40.190.10">
    <property type="entry name" value="Periplasmic binding protein-like II"/>
    <property type="match status" value="1"/>
</dbReference>
<evidence type="ECO:0000313" key="8">
    <source>
        <dbReference type="Proteomes" id="UP000275356"/>
    </source>
</evidence>
<feature type="signal peptide" evidence="6">
    <location>
        <begin position="1"/>
        <end position="21"/>
    </location>
</feature>
<organism evidence="7 8">
    <name type="scientific">Salana multivorans</name>
    <dbReference type="NCBI Taxonomy" id="120377"/>
    <lineage>
        <taxon>Bacteria</taxon>
        <taxon>Bacillati</taxon>
        <taxon>Actinomycetota</taxon>
        <taxon>Actinomycetes</taxon>
        <taxon>Micrococcales</taxon>
        <taxon>Beutenbergiaceae</taxon>
        <taxon>Salana</taxon>
    </lineage>
</organism>
<evidence type="ECO:0000256" key="3">
    <source>
        <dbReference type="ARBA" id="ARBA00023136"/>
    </source>
</evidence>
<name>A0A3N2D2G9_9MICO</name>
<reference evidence="7 8" key="1">
    <citation type="submission" date="2018-11" db="EMBL/GenBank/DDBJ databases">
        <title>Sequencing the genomes of 1000 actinobacteria strains.</title>
        <authorList>
            <person name="Klenk H.-P."/>
        </authorList>
    </citation>
    <scope>NUCLEOTIDE SEQUENCE [LARGE SCALE GENOMIC DNA]</scope>
    <source>
        <strain evidence="7 8">DSM 13521</strain>
    </source>
</reference>
<keyword evidence="5" id="KW-0449">Lipoprotein</keyword>
<dbReference type="RefSeq" id="WP_123740836.1">
    <property type="nucleotide sequence ID" value="NZ_CALFQU010000045.1"/>
</dbReference>
<dbReference type="SUPFAM" id="SSF53850">
    <property type="entry name" value="Periplasmic binding protein-like II"/>
    <property type="match status" value="1"/>
</dbReference>
<feature type="chain" id="PRO_5038479291" evidence="6">
    <location>
        <begin position="22"/>
        <end position="435"/>
    </location>
</feature>